<organism evidence="10 13">
    <name type="scientific">Actinotignum timonense</name>
    <dbReference type="NCBI Taxonomy" id="1870995"/>
    <lineage>
        <taxon>Bacteria</taxon>
        <taxon>Bacillati</taxon>
        <taxon>Actinomycetota</taxon>
        <taxon>Actinomycetes</taxon>
        <taxon>Actinomycetales</taxon>
        <taxon>Actinomycetaceae</taxon>
        <taxon>Actinotignum</taxon>
    </lineage>
</organism>
<comment type="pathway">
    <text evidence="8">Quinol/quinone metabolism; menaquinone biosynthesis; menaquinol from 1,4-dihydroxy-2-naphthoate: step 1/2.</text>
</comment>
<comment type="catalytic activity">
    <reaction evidence="8">
        <text>an all-trans-polyprenyl diphosphate + 1,4-dihydroxy-2-naphthoate + H(+) = a 2-demethylmenaquinol + CO2 + diphosphate</text>
        <dbReference type="Rhea" id="RHEA:26478"/>
        <dbReference type="Rhea" id="RHEA-COMP:9563"/>
        <dbReference type="Rhea" id="RHEA-COMP:9564"/>
        <dbReference type="ChEBI" id="CHEBI:11173"/>
        <dbReference type="ChEBI" id="CHEBI:15378"/>
        <dbReference type="ChEBI" id="CHEBI:16526"/>
        <dbReference type="ChEBI" id="CHEBI:33019"/>
        <dbReference type="ChEBI" id="CHEBI:55437"/>
        <dbReference type="ChEBI" id="CHEBI:58914"/>
        <dbReference type="EC" id="2.5.1.74"/>
    </reaction>
</comment>
<evidence type="ECO:0000256" key="8">
    <source>
        <dbReference type="HAMAP-Rule" id="MF_01937"/>
    </source>
</evidence>
<proteinExistence type="inferred from homology"/>
<dbReference type="PANTHER" id="PTHR13929:SF0">
    <property type="entry name" value="UBIA PRENYLTRANSFERASE DOMAIN-CONTAINING PROTEIN 1"/>
    <property type="match status" value="1"/>
</dbReference>
<comment type="similarity">
    <text evidence="8">Belongs to the MenA family. Type 1 subfamily.</text>
</comment>
<evidence type="ECO:0000256" key="5">
    <source>
        <dbReference type="ARBA" id="ARBA00022692"/>
    </source>
</evidence>
<evidence type="ECO:0000313" key="11">
    <source>
        <dbReference type="EMBL" id="MDY5146202.1"/>
    </source>
</evidence>
<dbReference type="InterPro" id="IPR044878">
    <property type="entry name" value="UbiA_sf"/>
</dbReference>
<dbReference type="GO" id="GO:0046428">
    <property type="term" value="F:1,4-dihydroxy-2-naphthoate polyprenyltransferase activity"/>
    <property type="evidence" value="ECO:0007669"/>
    <property type="project" value="UniProtKB-UniRule"/>
</dbReference>
<evidence type="ECO:0000256" key="9">
    <source>
        <dbReference type="NCBIfam" id="TIGR00751"/>
    </source>
</evidence>
<dbReference type="GO" id="GO:0009234">
    <property type="term" value="P:menaquinone biosynthetic process"/>
    <property type="evidence" value="ECO:0007669"/>
    <property type="project" value="UniProtKB-UniRule"/>
</dbReference>
<dbReference type="RefSeq" id="WP_101595298.1">
    <property type="nucleotide sequence ID" value="NZ_CAUPFC010000004.1"/>
</dbReference>
<feature type="transmembrane region" description="Helical" evidence="8">
    <location>
        <begin position="169"/>
        <end position="188"/>
    </location>
</feature>
<dbReference type="EMBL" id="JAWNFY010000009">
    <property type="protein sequence ID" value="MDY5146202.1"/>
    <property type="molecule type" value="Genomic_DNA"/>
</dbReference>
<keyword evidence="12" id="KW-1185">Reference proteome</keyword>
<dbReference type="InterPro" id="IPR004657">
    <property type="entry name" value="MenA"/>
</dbReference>
<name>A0AAW9HAT0_9ACTO</name>
<sequence length="302" mass="31804">MATVTDWLEGARVRTLPASVSPVIAGAGITLWEGTLYGPILALAFALALLLQIGVNFANDYSDGIRGTDDHRTGPPRLTGGGTVRPGVVLAVALTCFGLAALVGLVIIAWCGQWWLIAVGVGALLAAWFYTGGRHPYGYMGLGEVFVFIFFGLVATAGTVYIQSGTVPWQAWVAGSAVGLIACAILMANNIRDIPTDAVTGKRTLAVRLGDTWARRVYVLMLAVAMGCGVVLAFTPSTHQASLLLYLPAFAIAARNSWRMLSRGPSRAQGRALIPVLKTTGITELAFALAVLVSFWASSLLV</sequence>
<evidence type="ECO:0000313" key="10">
    <source>
        <dbReference type="EMBL" id="MDY5140103.1"/>
    </source>
</evidence>
<dbReference type="NCBIfam" id="TIGR00751">
    <property type="entry name" value="menA"/>
    <property type="match status" value="1"/>
</dbReference>
<evidence type="ECO:0000256" key="1">
    <source>
        <dbReference type="ARBA" id="ARBA00004141"/>
    </source>
</evidence>
<keyword evidence="3 8" id="KW-1003">Cell membrane</keyword>
<keyword evidence="6 8" id="KW-1133">Transmembrane helix</keyword>
<comment type="function">
    <text evidence="8">Conversion of 1,4-dihydroxy-2-naphthoate (DHNA) to demethylmenaquinone (DMK).</text>
</comment>
<dbReference type="GO" id="GO:0005886">
    <property type="term" value="C:plasma membrane"/>
    <property type="evidence" value="ECO:0007669"/>
    <property type="project" value="UniProtKB-SubCell"/>
</dbReference>
<protein>
    <recommendedName>
        <fullName evidence="8 9">1,4-dihydroxy-2-naphthoate octaprenyltransferase</fullName>
        <shortName evidence="8">DHNA-octaprenyltransferase</shortName>
        <ecNumber evidence="8 9">2.5.1.74</ecNumber>
    </recommendedName>
</protein>
<dbReference type="GO" id="GO:0042371">
    <property type="term" value="P:vitamin K biosynthetic process"/>
    <property type="evidence" value="ECO:0007669"/>
    <property type="project" value="TreeGrafter"/>
</dbReference>
<dbReference type="CDD" id="cd13962">
    <property type="entry name" value="PT_UbiA_UBIAD1"/>
    <property type="match status" value="1"/>
</dbReference>
<evidence type="ECO:0000256" key="7">
    <source>
        <dbReference type="ARBA" id="ARBA00023136"/>
    </source>
</evidence>
<evidence type="ECO:0000256" key="6">
    <source>
        <dbReference type="ARBA" id="ARBA00022989"/>
    </source>
</evidence>
<evidence type="ECO:0000256" key="3">
    <source>
        <dbReference type="ARBA" id="ARBA00022475"/>
    </source>
</evidence>
<feature type="transmembrane region" description="Helical" evidence="8">
    <location>
        <begin position="36"/>
        <end position="58"/>
    </location>
</feature>
<dbReference type="NCBIfam" id="NF004751">
    <property type="entry name" value="PRK06080.1-3"/>
    <property type="match status" value="1"/>
</dbReference>
<evidence type="ECO:0000313" key="13">
    <source>
        <dbReference type="Proteomes" id="UP001288320"/>
    </source>
</evidence>
<dbReference type="EC" id="2.5.1.74" evidence="8 9"/>
<feature type="transmembrane region" description="Helical" evidence="8">
    <location>
        <begin position="114"/>
        <end position="133"/>
    </location>
</feature>
<dbReference type="InterPro" id="IPR000537">
    <property type="entry name" value="UbiA_prenyltransferase"/>
</dbReference>
<feature type="transmembrane region" description="Helical" evidence="8">
    <location>
        <begin position="145"/>
        <end position="163"/>
    </location>
</feature>
<keyword evidence="7 8" id="KW-0472">Membrane</keyword>
<dbReference type="PIRSF" id="PIRSF005355">
    <property type="entry name" value="UBIAD1"/>
    <property type="match status" value="1"/>
</dbReference>
<dbReference type="Gene3D" id="1.10.357.140">
    <property type="entry name" value="UbiA prenyltransferase"/>
    <property type="match status" value="1"/>
</dbReference>
<dbReference type="Proteomes" id="UP001284901">
    <property type="component" value="Unassembled WGS sequence"/>
</dbReference>
<feature type="transmembrane region" description="Helical" evidence="8">
    <location>
        <begin position="217"/>
        <end position="235"/>
    </location>
</feature>
<comment type="caution">
    <text evidence="10">The sequence shown here is derived from an EMBL/GenBank/DDBJ whole genome shotgun (WGS) entry which is preliminary data.</text>
</comment>
<dbReference type="EMBL" id="JAWNFV010000003">
    <property type="protein sequence ID" value="MDY5140103.1"/>
    <property type="molecule type" value="Genomic_DNA"/>
</dbReference>
<gene>
    <name evidence="8" type="primary">menA</name>
    <name evidence="10" type="ORF">R6G74_02060</name>
    <name evidence="11" type="ORF">R6P33_04090</name>
</gene>
<dbReference type="PANTHER" id="PTHR13929">
    <property type="entry name" value="1,4-DIHYDROXY-2-NAPHTHOATE OCTAPRENYLTRANSFERASE"/>
    <property type="match status" value="1"/>
</dbReference>
<accession>A0AAW9HAT0</accession>
<dbReference type="Proteomes" id="UP001288320">
    <property type="component" value="Unassembled WGS sequence"/>
</dbReference>
<evidence type="ECO:0000313" key="12">
    <source>
        <dbReference type="Proteomes" id="UP001284901"/>
    </source>
</evidence>
<feature type="transmembrane region" description="Helical" evidence="8">
    <location>
        <begin position="279"/>
        <end position="297"/>
    </location>
</feature>
<dbReference type="InterPro" id="IPR026046">
    <property type="entry name" value="UBIAD1"/>
</dbReference>
<dbReference type="HAMAP" id="MF_01937">
    <property type="entry name" value="MenA_1"/>
    <property type="match status" value="1"/>
</dbReference>
<keyword evidence="2 8" id="KW-0474">Menaquinone biosynthesis</keyword>
<keyword evidence="4 8" id="KW-0808">Transferase</keyword>
<reference evidence="10 12" key="1">
    <citation type="submission" date="2023-10" db="EMBL/GenBank/DDBJ databases">
        <title>Whole Genome based description of the genera Actinobaculum and Actinotignum reveals a complex phylogenetic relationship within the species included in the genus Actinotignum.</title>
        <authorList>
            <person name="Jensen C.S."/>
            <person name="Dargis R."/>
            <person name="Kemp M."/>
            <person name="Christensen J.J."/>
        </authorList>
    </citation>
    <scope>NUCLEOTIDE SEQUENCE</scope>
    <source>
        <strain evidence="11 12">SLA_B089</strain>
        <strain evidence="10">SLA_B245</strain>
    </source>
</reference>
<feature type="transmembrane region" description="Helical" evidence="8">
    <location>
        <begin position="87"/>
        <end position="108"/>
    </location>
</feature>
<evidence type="ECO:0000256" key="2">
    <source>
        <dbReference type="ARBA" id="ARBA00022428"/>
    </source>
</evidence>
<keyword evidence="5 8" id="KW-0812">Transmembrane</keyword>
<dbReference type="AlphaFoldDB" id="A0AAW9HAT0"/>
<dbReference type="Pfam" id="PF01040">
    <property type="entry name" value="UbiA"/>
    <property type="match status" value="1"/>
</dbReference>
<dbReference type="GeneID" id="92813572"/>
<comment type="subcellular location">
    <subcellularLocation>
        <location evidence="8">Cell membrane</location>
        <topology evidence="8">Multi-pass membrane protein</topology>
    </subcellularLocation>
    <subcellularLocation>
        <location evidence="1">Membrane</location>
        <topology evidence="1">Multi-pass membrane protein</topology>
    </subcellularLocation>
</comment>
<evidence type="ECO:0000256" key="4">
    <source>
        <dbReference type="ARBA" id="ARBA00022679"/>
    </source>
</evidence>